<dbReference type="Proteomes" id="UP000006235">
    <property type="component" value="Unassembled WGS sequence"/>
</dbReference>
<gene>
    <name evidence="1" type="ORF">HMPREF9952_1174</name>
</gene>
<dbReference type="EMBL" id="AFUV01000001">
    <property type="protein sequence ID" value="EGV07776.1"/>
    <property type="molecule type" value="Genomic_DNA"/>
</dbReference>
<protein>
    <submittedName>
        <fullName evidence="1">Uncharacterized protein</fullName>
    </submittedName>
</protein>
<organism evidence="1 2">
    <name type="scientific">Haemophilus pittmaniae HK 85</name>
    <dbReference type="NCBI Taxonomy" id="1035188"/>
    <lineage>
        <taxon>Bacteria</taxon>
        <taxon>Pseudomonadati</taxon>
        <taxon>Pseudomonadota</taxon>
        <taxon>Gammaproteobacteria</taxon>
        <taxon>Pasteurellales</taxon>
        <taxon>Pasteurellaceae</taxon>
        <taxon>Haemophilus</taxon>
    </lineage>
</organism>
<comment type="caution">
    <text evidence="1">The sequence shown here is derived from an EMBL/GenBank/DDBJ whole genome shotgun (WGS) entry which is preliminary data.</text>
</comment>
<sequence>MTAWIDNGRLQSLPDIYNYDSQANFNGINWSVVSKYL</sequence>
<proteinExistence type="predicted"/>
<evidence type="ECO:0000313" key="1">
    <source>
        <dbReference type="EMBL" id="EGV07776.1"/>
    </source>
</evidence>
<accession>F9Q5P2</accession>
<evidence type="ECO:0000313" key="2">
    <source>
        <dbReference type="Proteomes" id="UP000006235"/>
    </source>
</evidence>
<dbReference type="STRING" id="1035188.HMPREF9952_1174"/>
<reference evidence="1 2" key="1">
    <citation type="submission" date="2011-07" db="EMBL/GenBank/DDBJ databases">
        <authorList>
            <person name="Harkins D.M."/>
            <person name="Madupu R."/>
            <person name="Durkin A.S."/>
            <person name="Torralba M."/>
            <person name="Methe B."/>
            <person name="Sutton G.G."/>
            <person name="Nelson K.E."/>
        </authorList>
    </citation>
    <scope>NUCLEOTIDE SEQUENCE [LARGE SCALE GENOMIC DNA]</scope>
    <source>
        <strain evidence="1 2">HK 85</strain>
    </source>
</reference>
<dbReference type="AlphaFoldDB" id="F9Q5P2"/>
<name>F9Q5P2_9PAST</name>